<feature type="chain" id="PRO_5046967349" evidence="1">
    <location>
        <begin position="24"/>
        <end position="75"/>
    </location>
</feature>
<evidence type="ECO:0000256" key="1">
    <source>
        <dbReference type="SAM" id="SignalP"/>
    </source>
</evidence>
<name>A0ABQ2GNA5_9PSED</name>
<comment type="caution">
    <text evidence="2">The sequence shown here is derived from an EMBL/GenBank/DDBJ whole genome shotgun (WGS) entry which is preliminary data.</text>
</comment>
<keyword evidence="3" id="KW-1185">Reference proteome</keyword>
<protein>
    <submittedName>
        <fullName evidence="2">Uncharacterized protein</fullName>
    </submittedName>
</protein>
<reference evidence="3" key="1">
    <citation type="journal article" date="2019" name="Int. J. Syst. Evol. Microbiol.">
        <title>The Global Catalogue of Microorganisms (GCM) 10K type strain sequencing project: providing services to taxonomists for standard genome sequencing and annotation.</title>
        <authorList>
            <consortium name="The Broad Institute Genomics Platform"/>
            <consortium name="The Broad Institute Genome Sequencing Center for Infectious Disease"/>
            <person name="Wu L."/>
            <person name="Ma J."/>
        </authorList>
    </citation>
    <scope>NUCLEOTIDE SEQUENCE [LARGE SCALE GENOMIC DNA]</scope>
    <source>
        <strain evidence="3">JCM 13501</strain>
    </source>
</reference>
<dbReference type="EMBL" id="BMNW01000003">
    <property type="protein sequence ID" value="GGM04918.1"/>
    <property type="molecule type" value="Genomic_DNA"/>
</dbReference>
<feature type="signal peptide" evidence="1">
    <location>
        <begin position="1"/>
        <end position="23"/>
    </location>
</feature>
<evidence type="ECO:0000313" key="3">
    <source>
        <dbReference type="Proteomes" id="UP000616499"/>
    </source>
</evidence>
<organism evidence="2 3">
    <name type="scientific">Pseudomonas asuensis</name>
    <dbReference type="NCBI Taxonomy" id="1825787"/>
    <lineage>
        <taxon>Bacteria</taxon>
        <taxon>Pseudomonadati</taxon>
        <taxon>Pseudomonadota</taxon>
        <taxon>Gammaproteobacteria</taxon>
        <taxon>Pseudomonadales</taxon>
        <taxon>Pseudomonadaceae</taxon>
        <taxon>Pseudomonas</taxon>
    </lineage>
</organism>
<proteinExistence type="predicted"/>
<dbReference type="Proteomes" id="UP000616499">
    <property type="component" value="Unassembled WGS sequence"/>
</dbReference>
<sequence>MNLTITRSLLLVGALGVTTMAFSAWHEPGATVVQGHEGIAYCQTPANARMVKAVPADENLMLFLYGMSQSTTGAR</sequence>
<evidence type="ECO:0000313" key="2">
    <source>
        <dbReference type="EMBL" id="GGM04918.1"/>
    </source>
</evidence>
<keyword evidence="1" id="KW-0732">Signal</keyword>
<dbReference type="RefSeq" id="WP_188865532.1">
    <property type="nucleotide sequence ID" value="NZ_BMNW01000003.1"/>
</dbReference>
<accession>A0ABQ2GNA5</accession>
<gene>
    <name evidence="2" type="ORF">GCM10009425_15300</name>
</gene>